<evidence type="ECO:0000256" key="1">
    <source>
        <dbReference type="SAM" id="MobiDB-lite"/>
    </source>
</evidence>
<feature type="region of interest" description="Disordered" evidence="1">
    <location>
        <begin position="1"/>
        <end position="23"/>
    </location>
</feature>
<reference evidence="2 3" key="1">
    <citation type="submission" date="2019-03" db="EMBL/GenBank/DDBJ databases">
        <title>First draft genome of Liparis tanakae, snailfish: a comprehensive survey of snailfish specific genes.</title>
        <authorList>
            <person name="Kim W."/>
            <person name="Song I."/>
            <person name="Jeong J.-H."/>
            <person name="Kim D."/>
            <person name="Kim S."/>
            <person name="Ryu S."/>
            <person name="Song J.Y."/>
            <person name="Lee S.K."/>
        </authorList>
    </citation>
    <scope>NUCLEOTIDE SEQUENCE [LARGE SCALE GENOMIC DNA]</scope>
    <source>
        <tissue evidence="2">Muscle</tissue>
    </source>
</reference>
<evidence type="ECO:0000313" key="3">
    <source>
        <dbReference type="Proteomes" id="UP000314294"/>
    </source>
</evidence>
<keyword evidence="3" id="KW-1185">Reference proteome</keyword>
<dbReference type="AlphaFoldDB" id="A0A4Z2EL53"/>
<dbReference type="Proteomes" id="UP000314294">
    <property type="component" value="Unassembled WGS sequence"/>
</dbReference>
<accession>A0A4Z2EL53</accession>
<evidence type="ECO:0000313" key="2">
    <source>
        <dbReference type="EMBL" id="TNN29300.1"/>
    </source>
</evidence>
<proteinExistence type="predicted"/>
<gene>
    <name evidence="2" type="ORF">EYF80_060551</name>
</gene>
<comment type="caution">
    <text evidence="2">The sequence shown here is derived from an EMBL/GenBank/DDBJ whole genome shotgun (WGS) entry which is preliminary data.</text>
</comment>
<sequence>MSVTDTRPPGGGRQEGSVLPMGLRGSPVLLRGSPVLLRGSPVLLRQLPRHSLRLGKWESPGTEAVEAQNAFHWLLTQRVTR</sequence>
<protein>
    <submittedName>
        <fullName evidence="2">Uncharacterized protein</fullName>
    </submittedName>
</protein>
<dbReference type="EMBL" id="SRLO01005808">
    <property type="protein sequence ID" value="TNN29300.1"/>
    <property type="molecule type" value="Genomic_DNA"/>
</dbReference>
<name>A0A4Z2EL53_9TELE</name>
<organism evidence="2 3">
    <name type="scientific">Liparis tanakae</name>
    <name type="common">Tanaka's snailfish</name>
    <dbReference type="NCBI Taxonomy" id="230148"/>
    <lineage>
        <taxon>Eukaryota</taxon>
        <taxon>Metazoa</taxon>
        <taxon>Chordata</taxon>
        <taxon>Craniata</taxon>
        <taxon>Vertebrata</taxon>
        <taxon>Euteleostomi</taxon>
        <taxon>Actinopterygii</taxon>
        <taxon>Neopterygii</taxon>
        <taxon>Teleostei</taxon>
        <taxon>Neoteleostei</taxon>
        <taxon>Acanthomorphata</taxon>
        <taxon>Eupercaria</taxon>
        <taxon>Perciformes</taxon>
        <taxon>Cottioidei</taxon>
        <taxon>Cottales</taxon>
        <taxon>Liparidae</taxon>
        <taxon>Liparis</taxon>
    </lineage>
</organism>